<protein>
    <submittedName>
        <fullName evidence="2">(rape) hypothetical protein</fullName>
    </submittedName>
</protein>
<dbReference type="InterPro" id="IPR013187">
    <property type="entry name" value="F-box-assoc_dom_typ3"/>
</dbReference>
<dbReference type="NCBIfam" id="TIGR01640">
    <property type="entry name" value="F_box_assoc_1"/>
    <property type="match status" value="1"/>
</dbReference>
<dbReference type="InterPro" id="IPR017451">
    <property type="entry name" value="F-box-assoc_interact_dom"/>
</dbReference>
<dbReference type="InterPro" id="IPR011043">
    <property type="entry name" value="Gal_Oxase/kelch_b-propeller"/>
</dbReference>
<feature type="domain" description="F-box associated beta-propeller type 3" evidence="1">
    <location>
        <begin position="2"/>
        <end position="297"/>
    </location>
</feature>
<dbReference type="PANTHER" id="PTHR31111">
    <property type="entry name" value="BNAA05G37150D PROTEIN-RELATED"/>
    <property type="match status" value="1"/>
</dbReference>
<dbReference type="PANTHER" id="PTHR31111:SF142">
    <property type="entry name" value="F-BOX ASSOCIATED DOMAIN-CONTAINING PROTEIN"/>
    <property type="match status" value="1"/>
</dbReference>
<dbReference type="SUPFAM" id="SSF50965">
    <property type="entry name" value="Galactose oxidase, central domain"/>
    <property type="match status" value="1"/>
</dbReference>
<dbReference type="Pfam" id="PF08268">
    <property type="entry name" value="FBA_3"/>
    <property type="match status" value="1"/>
</dbReference>
<dbReference type="AlphaFoldDB" id="A0A816IJY1"/>
<name>A0A816IJY1_BRANA</name>
<proteinExistence type="predicted"/>
<dbReference type="EMBL" id="HG994367">
    <property type="protein sequence ID" value="CAF1711415.1"/>
    <property type="molecule type" value="Genomic_DNA"/>
</dbReference>
<sequence>MLFFSSPHPQNPYDNPYDKPSPVVAADFLMKFVCPELRAFTSGLIYLCSNERVIYNLSTGEYVNLPDLKRYRKSNSFLGYDPLNKQFKVLFMAYLSGPDDHRILTLGPSKKKKWRKIKCRLIHQPLYDRVRINGICINGVLYYIGKADGYTAEERPYMIICFDVRSEKFKFVKAECFGDPKATKLINYKGKLGGIDLTYNDSDAIELCMWILEDVERKEWSKYVYTLPLNNIRNVFVVGVITTGEIVLSGKVTSTPFCVFYFSPERNTLQRVEIRGVGEYHEAFETECTVRAFVDYVVDSKSDFKTESQQKSVLALSEFCSSKVLTINLSKAQVDANKLPVITEFFGDPKATKLINYKGKLGGIDLTYNDSDAIELCM</sequence>
<organism evidence="2">
    <name type="scientific">Brassica napus</name>
    <name type="common">Rape</name>
    <dbReference type="NCBI Taxonomy" id="3708"/>
    <lineage>
        <taxon>Eukaryota</taxon>
        <taxon>Viridiplantae</taxon>
        <taxon>Streptophyta</taxon>
        <taxon>Embryophyta</taxon>
        <taxon>Tracheophyta</taxon>
        <taxon>Spermatophyta</taxon>
        <taxon>Magnoliopsida</taxon>
        <taxon>eudicotyledons</taxon>
        <taxon>Gunneridae</taxon>
        <taxon>Pentapetalae</taxon>
        <taxon>rosids</taxon>
        <taxon>malvids</taxon>
        <taxon>Brassicales</taxon>
        <taxon>Brassicaceae</taxon>
        <taxon>Brassiceae</taxon>
        <taxon>Brassica</taxon>
    </lineage>
</organism>
<evidence type="ECO:0000313" key="2">
    <source>
        <dbReference type="EMBL" id="CAF1711415.1"/>
    </source>
</evidence>
<accession>A0A816IJY1</accession>
<dbReference type="Proteomes" id="UP001295469">
    <property type="component" value="Chromosome C03"/>
</dbReference>
<evidence type="ECO:0000259" key="1">
    <source>
        <dbReference type="Pfam" id="PF08268"/>
    </source>
</evidence>
<reference evidence="2" key="1">
    <citation type="submission" date="2021-01" db="EMBL/GenBank/DDBJ databases">
        <authorList>
            <consortium name="Genoscope - CEA"/>
            <person name="William W."/>
        </authorList>
    </citation>
    <scope>NUCLEOTIDE SEQUENCE</scope>
</reference>
<gene>
    <name evidence="2" type="ORF">DARMORV10_C03P85560.1</name>
</gene>